<feature type="domain" description="Ribosome maturation factor RimP N-terminal" evidence="4">
    <location>
        <begin position="28"/>
        <end position="98"/>
    </location>
</feature>
<name>L0EUH9_LIBCB</name>
<reference evidence="6 7" key="1">
    <citation type="journal article" date="2012" name="Stand. Genomic Sci.">
        <title>Complete genome sequence of Liberibacter crescens BT-1.</title>
        <authorList>
            <person name="Leonard M.T."/>
            <person name="Fagen J.R."/>
            <person name="Davis-Richardson A.G."/>
            <person name="Davis M.J."/>
            <person name="Triplett E.W."/>
        </authorList>
    </citation>
    <scope>NUCLEOTIDE SEQUENCE [LARGE SCALE GENOMIC DNA]</scope>
    <source>
        <strain evidence="6 7">BT-1</strain>
    </source>
</reference>
<dbReference type="SUPFAM" id="SSF75420">
    <property type="entry name" value="YhbC-like, N-terminal domain"/>
    <property type="match status" value="1"/>
</dbReference>
<evidence type="ECO:0000313" key="7">
    <source>
        <dbReference type="Proteomes" id="UP000010799"/>
    </source>
</evidence>
<keyword evidence="7" id="KW-1185">Reference proteome</keyword>
<comment type="function">
    <text evidence="3">Required for maturation of 30S ribosomal subunits.</text>
</comment>
<dbReference type="HOGENOM" id="CLU_070525_0_1_5"/>
<dbReference type="NCBIfam" id="NF000932">
    <property type="entry name" value="PRK00092.2-5"/>
    <property type="match status" value="1"/>
</dbReference>
<dbReference type="Pfam" id="PF17384">
    <property type="entry name" value="DUF150_C"/>
    <property type="match status" value="1"/>
</dbReference>
<dbReference type="InterPro" id="IPR035956">
    <property type="entry name" value="RimP_N_sf"/>
</dbReference>
<dbReference type="PANTHER" id="PTHR33867">
    <property type="entry name" value="RIBOSOME MATURATION FACTOR RIMP"/>
    <property type="match status" value="1"/>
</dbReference>
<gene>
    <name evidence="3" type="primary">rimP</name>
    <name evidence="6" type="ordered locus">B488_00280</name>
</gene>
<keyword evidence="2 3" id="KW-0690">Ribosome biogenesis</keyword>
<proteinExistence type="inferred from homology"/>
<dbReference type="HAMAP" id="MF_01077">
    <property type="entry name" value="RimP"/>
    <property type="match status" value="1"/>
</dbReference>
<dbReference type="Proteomes" id="UP000010799">
    <property type="component" value="Chromosome"/>
</dbReference>
<dbReference type="Gene3D" id="2.30.30.180">
    <property type="entry name" value="Ribosome maturation factor RimP, C-terminal domain"/>
    <property type="match status" value="1"/>
</dbReference>
<evidence type="ECO:0000256" key="3">
    <source>
        <dbReference type="HAMAP-Rule" id="MF_01077"/>
    </source>
</evidence>
<dbReference type="InterPro" id="IPR036847">
    <property type="entry name" value="RimP_C_sf"/>
</dbReference>
<keyword evidence="1 3" id="KW-0963">Cytoplasm</keyword>
<protein>
    <recommendedName>
        <fullName evidence="3">Ribosome maturation factor RimP</fullName>
    </recommendedName>
</protein>
<dbReference type="eggNOG" id="COG0779">
    <property type="taxonomic scope" value="Bacteria"/>
</dbReference>
<dbReference type="AlphaFoldDB" id="L0EUH9"/>
<dbReference type="PATRIC" id="fig|1215343.11.peg.31"/>
<dbReference type="CDD" id="cd01734">
    <property type="entry name" value="YlxS_C"/>
    <property type="match status" value="1"/>
</dbReference>
<dbReference type="InterPro" id="IPR028998">
    <property type="entry name" value="RimP_C"/>
</dbReference>
<evidence type="ECO:0000259" key="5">
    <source>
        <dbReference type="Pfam" id="PF17384"/>
    </source>
</evidence>
<dbReference type="KEGG" id="lcc:B488_00280"/>
<dbReference type="GO" id="GO:0006412">
    <property type="term" value="P:translation"/>
    <property type="evidence" value="ECO:0007669"/>
    <property type="project" value="TreeGrafter"/>
</dbReference>
<evidence type="ECO:0000259" key="4">
    <source>
        <dbReference type="Pfam" id="PF02576"/>
    </source>
</evidence>
<feature type="domain" description="Ribosome maturation factor RimP C-terminal" evidence="5">
    <location>
        <begin position="102"/>
        <end position="167"/>
    </location>
</feature>
<sequence>MTSKAVAVENDIRLIVEVGIERSIADVIEPLIVSMDFRLVQIMLFGKNRLTLQVLVERNDGTMTLKDCEELSRAISPVLDVEDLIDKPYTLEVSSPGINRPMVRKSDFVRWKDFVIKCKTNVMIGNSKKFCGKIFEVGNDSFILEIDLASRVEIPFSSLSMAKLVVTDEMIRNSLAIASK</sequence>
<dbReference type="EMBL" id="CP003789">
    <property type="protein sequence ID" value="AGA64021.1"/>
    <property type="molecule type" value="Genomic_DNA"/>
</dbReference>
<dbReference type="SUPFAM" id="SSF74942">
    <property type="entry name" value="YhbC-like, C-terminal domain"/>
    <property type="match status" value="1"/>
</dbReference>
<comment type="subcellular location">
    <subcellularLocation>
        <location evidence="3">Cytoplasm</location>
    </subcellularLocation>
</comment>
<dbReference type="InterPro" id="IPR028989">
    <property type="entry name" value="RimP_N"/>
</dbReference>
<comment type="similarity">
    <text evidence="3">Belongs to the RimP family.</text>
</comment>
<dbReference type="GO" id="GO:0005829">
    <property type="term" value="C:cytosol"/>
    <property type="evidence" value="ECO:0007669"/>
    <property type="project" value="TreeGrafter"/>
</dbReference>
<dbReference type="InterPro" id="IPR003728">
    <property type="entry name" value="Ribosome_maturation_RimP"/>
</dbReference>
<dbReference type="PANTHER" id="PTHR33867:SF1">
    <property type="entry name" value="RIBOSOME MATURATION FACTOR RIMP"/>
    <property type="match status" value="1"/>
</dbReference>
<dbReference type="RefSeq" id="WP_015272448.1">
    <property type="nucleotide sequence ID" value="NC_019907.1"/>
</dbReference>
<dbReference type="STRING" id="1215343.B488_00280"/>
<organism evidence="6 7">
    <name type="scientific">Liberibacter crescens (strain BT-1)</name>
    <dbReference type="NCBI Taxonomy" id="1215343"/>
    <lineage>
        <taxon>Bacteria</taxon>
        <taxon>Pseudomonadati</taxon>
        <taxon>Pseudomonadota</taxon>
        <taxon>Alphaproteobacteria</taxon>
        <taxon>Hyphomicrobiales</taxon>
        <taxon>Rhizobiaceae</taxon>
        <taxon>Liberibacter</taxon>
    </lineage>
</organism>
<evidence type="ECO:0000256" key="1">
    <source>
        <dbReference type="ARBA" id="ARBA00022490"/>
    </source>
</evidence>
<accession>L0EUH9</accession>
<dbReference type="Pfam" id="PF02576">
    <property type="entry name" value="RimP_N"/>
    <property type="match status" value="1"/>
</dbReference>
<dbReference type="GO" id="GO:0000028">
    <property type="term" value="P:ribosomal small subunit assembly"/>
    <property type="evidence" value="ECO:0007669"/>
    <property type="project" value="TreeGrafter"/>
</dbReference>
<evidence type="ECO:0000256" key="2">
    <source>
        <dbReference type="ARBA" id="ARBA00022517"/>
    </source>
</evidence>
<dbReference type="Gene3D" id="3.30.300.70">
    <property type="entry name" value="RimP-like superfamily, N-terminal"/>
    <property type="match status" value="1"/>
</dbReference>
<evidence type="ECO:0000313" key="6">
    <source>
        <dbReference type="EMBL" id="AGA64021.1"/>
    </source>
</evidence>